<accession>J3LAV4</accession>
<name>J3LAV4_ORYBR</name>
<dbReference type="OMA" id="VREMQEG"/>
<evidence type="ECO:0000313" key="4">
    <source>
        <dbReference type="Proteomes" id="UP000006038"/>
    </source>
</evidence>
<organism evidence="3">
    <name type="scientific">Oryza brachyantha</name>
    <name type="common">malo sina</name>
    <dbReference type="NCBI Taxonomy" id="4533"/>
    <lineage>
        <taxon>Eukaryota</taxon>
        <taxon>Viridiplantae</taxon>
        <taxon>Streptophyta</taxon>
        <taxon>Embryophyta</taxon>
        <taxon>Tracheophyta</taxon>
        <taxon>Spermatophyta</taxon>
        <taxon>Magnoliopsida</taxon>
        <taxon>Liliopsida</taxon>
        <taxon>Poales</taxon>
        <taxon>Poaceae</taxon>
        <taxon>BOP clade</taxon>
        <taxon>Oryzoideae</taxon>
        <taxon>Oryzeae</taxon>
        <taxon>Oryzinae</taxon>
        <taxon>Oryza</taxon>
    </lineage>
</organism>
<sequence length="110" mass="11122">MEAAATWRRRVRLQPILVVSLSLLLLSPLFLLPCGGTLAAGTGGGGDSSGEPVLAGAACTMMKRGGHVVVAPSIATLSRRILAQNPSPDGGHNPPFSPGRSSNGVRPAGN</sequence>
<evidence type="ECO:0000313" key="3">
    <source>
        <dbReference type="EnsemblPlants" id="OB02G17710.1"/>
    </source>
</evidence>
<evidence type="ECO:0000256" key="1">
    <source>
        <dbReference type="SAM" id="MobiDB-lite"/>
    </source>
</evidence>
<dbReference type="EnsemblPlants" id="OB02G17710.1">
    <property type="protein sequence ID" value="OB02G17710.1"/>
    <property type="gene ID" value="OB02G17710"/>
</dbReference>
<feature type="signal peptide" evidence="2">
    <location>
        <begin position="1"/>
        <end position="39"/>
    </location>
</feature>
<dbReference type="Proteomes" id="UP000006038">
    <property type="component" value="Unassembled WGS sequence"/>
</dbReference>
<feature type="chain" id="PRO_5003772434" evidence="2">
    <location>
        <begin position="40"/>
        <end position="110"/>
    </location>
</feature>
<keyword evidence="2" id="KW-0732">Signal</keyword>
<evidence type="ECO:0000256" key="2">
    <source>
        <dbReference type="SAM" id="SignalP"/>
    </source>
</evidence>
<dbReference type="AlphaFoldDB" id="J3LAV4"/>
<keyword evidence="4" id="KW-1185">Reference proteome</keyword>
<dbReference type="HOGENOM" id="CLU_183318_0_0_1"/>
<feature type="region of interest" description="Disordered" evidence="1">
    <location>
        <begin position="81"/>
        <end position="110"/>
    </location>
</feature>
<dbReference type="Gramene" id="OB02G17710.1">
    <property type="protein sequence ID" value="OB02G17710.1"/>
    <property type="gene ID" value="OB02G17710"/>
</dbReference>
<dbReference type="RefSeq" id="XP_040377300.1">
    <property type="nucleotide sequence ID" value="XM_040521366.1"/>
</dbReference>
<gene>
    <name evidence="3" type="primary">LOC121053638</name>
</gene>
<reference evidence="3" key="1">
    <citation type="submission" date="2013-04" db="UniProtKB">
        <authorList>
            <consortium name="EnsemblPlants"/>
        </authorList>
    </citation>
    <scope>IDENTIFICATION</scope>
</reference>
<proteinExistence type="predicted"/>
<dbReference type="GeneID" id="121053638"/>
<protein>
    <submittedName>
        <fullName evidence="3">Uncharacterized protein</fullName>
    </submittedName>
</protein>